<evidence type="ECO:0000313" key="2">
    <source>
        <dbReference type="Proteomes" id="UP001151002"/>
    </source>
</evidence>
<comment type="caution">
    <text evidence="1">The sequence shown here is derived from an EMBL/GenBank/DDBJ whole genome shotgun (WGS) entry which is preliminary data.</text>
</comment>
<name>A0ABT4B3M6_9ACTN</name>
<organism evidence="1 2">
    <name type="scientific">Paractinoplanes pyxinae</name>
    <dbReference type="NCBI Taxonomy" id="2997416"/>
    <lineage>
        <taxon>Bacteria</taxon>
        <taxon>Bacillati</taxon>
        <taxon>Actinomycetota</taxon>
        <taxon>Actinomycetes</taxon>
        <taxon>Micromonosporales</taxon>
        <taxon>Micromonosporaceae</taxon>
        <taxon>Paractinoplanes</taxon>
    </lineage>
</organism>
<reference evidence="1" key="1">
    <citation type="submission" date="2022-11" db="EMBL/GenBank/DDBJ databases">
        <authorList>
            <person name="Somphong A."/>
            <person name="Phongsopitanun W."/>
        </authorList>
    </citation>
    <scope>NUCLEOTIDE SEQUENCE</scope>
    <source>
        <strain evidence="1">Pm04-4</strain>
    </source>
</reference>
<dbReference type="EMBL" id="JAPNTZ010000008">
    <property type="protein sequence ID" value="MCY1141101.1"/>
    <property type="molecule type" value="Genomic_DNA"/>
</dbReference>
<protein>
    <submittedName>
        <fullName evidence="1">Uncharacterized protein</fullName>
    </submittedName>
</protein>
<dbReference type="Proteomes" id="UP001151002">
    <property type="component" value="Unassembled WGS sequence"/>
</dbReference>
<proteinExistence type="predicted"/>
<dbReference type="RefSeq" id="WP_267565470.1">
    <property type="nucleotide sequence ID" value="NZ_JAPNTZ010000008.1"/>
</dbReference>
<accession>A0ABT4B3M6</accession>
<gene>
    <name evidence="1" type="ORF">OWR29_24145</name>
</gene>
<evidence type="ECO:0000313" key="1">
    <source>
        <dbReference type="EMBL" id="MCY1141101.1"/>
    </source>
</evidence>
<sequence>MSGGQDERLQARVRESLPGGETLVAAIWVSRPDGQASAGMSRSEMSPWRLRRPQREVPGARRGVNGRPRSRAVELDGHIQTVSNPRVLARTDRRILLLAPGVGSWRDLLRPSEGPLRLRWECPRTDLSAATEQSGRLRLDCTDGSYVTLLTPAAQVRPFVEL</sequence>
<keyword evidence="2" id="KW-1185">Reference proteome</keyword>